<reference evidence="1" key="1">
    <citation type="submission" date="2022-10" db="EMBL/GenBank/DDBJ databases">
        <title>Genomics discovery of giant fungal viruses from subsurface oceanic crustal fluids.</title>
        <authorList>
            <person name="Bhattacharjee A.S."/>
            <person name="Schulz F."/>
            <person name="Woyke T."/>
            <person name="Orcutt B.N."/>
            <person name="Matinez Martinez J."/>
        </authorList>
    </citation>
    <scope>NUCLEOTIDE SEQUENCE</scope>
    <source>
        <strain evidence="1">VSAG1.JdFR</strain>
        <strain evidence="2">VSAG8.JdFR</strain>
    </source>
</reference>
<evidence type="ECO:0000313" key="1">
    <source>
        <dbReference type="EMBL" id="UZT28845.1"/>
    </source>
</evidence>
<dbReference type="EMBL" id="OP765507">
    <property type="protein sequence ID" value="UZT28845.1"/>
    <property type="molecule type" value="Genomic_DNA"/>
</dbReference>
<proteinExistence type="predicted"/>
<dbReference type="Gene3D" id="3.30.40.220">
    <property type="match status" value="1"/>
</dbReference>
<name>A0A9E8JWK6_9VIRU</name>
<accession>A0A9E8JWK6</accession>
<evidence type="ECO:0000313" key="2">
    <source>
        <dbReference type="EMBL" id="UZT29188.1"/>
    </source>
</evidence>
<evidence type="ECO:0008006" key="3">
    <source>
        <dbReference type="Google" id="ProtNLM"/>
    </source>
</evidence>
<dbReference type="EMBL" id="OP765584">
    <property type="protein sequence ID" value="UZT29188.1"/>
    <property type="molecule type" value="Genomic_DNA"/>
</dbReference>
<protein>
    <recommendedName>
        <fullName evidence="3">HNH endonuclease</fullName>
    </recommendedName>
</protein>
<sequence>MSKIISVKLEKENTIKKKYSNILLELNDISSANILKFDINNQNNFINNLYLNNDFREKKELVSLLNAKINNYKQQDIKKKINNNDLISLNQLIEKLVISKLLCFYCRKKIYLFYLNVREKLQWTLDRIDNNKNHSNDNTIICCLDCNLKRRTRNKDHFLFTKQLIINKS</sequence>
<organism evidence="1">
    <name type="scientific">Nucleocytoviricota sp</name>
    <dbReference type="NCBI Taxonomy" id="2809609"/>
    <lineage>
        <taxon>Viruses</taxon>
        <taxon>Varidnaviria</taxon>
        <taxon>Bamfordvirae</taxon>
        <taxon>Nucleocytoviricota</taxon>
    </lineage>
</organism>